<dbReference type="Gene3D" id="1.20.140.40">
    <property type="entry name" value="Invertase/pectin methylesterase inhibitor family protein"/>
    <property type="match status" value="1"/>
</dbReference>
<evidence type="ECO:0000313" key="5">
    <source>
        <dbReference type="Proteomes" id="UP001311915"/>
    </source>
</evidence>
<dbReference type="Proteomes" id="UP001311915">
    <property type="component" value="Unassembled WGS sequence"/>
</dbReference>
<evidence type="ECO:0000256" key="1">
    <source>
        <dbReference type="SAM" id="MobiDB-lite"/>
    </source>
</evidence>
<proteinExistence type="predicted"/>
<dbReference type="EMBL" id="JAWPEI010000006">
    <property type="protein sequence ID" value="KAK4725227.1"/>
    <property type="molecule type" value="Genomic_DNA"/>
</dbReference>
<dbReference type="AlphaFoldDB" id="A0AAV9LHP2"/>
<gene>
    <name evidence="4" type="ORF">R3W88_028006</name>
</gene>
<organism evidence="4 5">
    <name type="scientific">Solanum pinnatisectum</name>
    <name type="common">tansyleaf nightshade</name>
    <dbReference type="NCBI Taxonomy" id="50273"/>
    <lineage>
        <taxon>Eukaryota</taxon>
        <taxon>Viridiplantae</taxon>
        <taxon>Streptophyta</taxon>
        <taxon>Embryophyta</taxon>
        <taxon>Tracheophyta</taxon>
        <taxon>Spermatophyta</taxon>
        <taxon>Magnoliopsida</taxon>
        <taxon>eudicotyledons</taxon>
        <taxon>Gunneridae</taxon>
        <taxon>Pentapetalae</taxon>
        <taxon>asterids</taxon>
        <taxon>lamiids</taxon>
        <taxon>Solanales</taxon>
        <taxon>Solanaceae</taxon>
        <taxon>Solanoideae</taxon>
        <taxon>Solaneae</taxon>
        <taxon>Solanum</taxon>
    </lineage>
</organism>
<feature type="chain" id="PRO_5043810193" description="Pectinesterase inhibitor domain-containing protein" evidence="2">
    <location>
        <begin position="25"/>
        <end position="194"/>
    </location>
</feature>
<dbReference type="GO" id="GO:0004857">
    <property type="term" value="F:enzyme inhibitor activity"/>
    <property type="evidence" value="ECO:0007669"/>
    <property type="project" value="InterPro"/>
</dbReference>
<evidence type="ECO:0000313" key="4">
    <source>
        <dbReference type="EMBL" id="KAK4725227.1"/>
    </source>
</evidence>
<feature type="signal peptide" evidence="2">
    <location>
        <begin position="1"/>
        <end position="24"/>
    </location>
</feature>
<sequence>MAFFNKIINVFTISLFLTTIPSKAYNIQPKPHAPSHAPIKPSSSSSSSSSSNVASKGTIEIPKNIPTVPNTRDVSVFINSMMEATMTKTEEFIANVIEQRLEEPDTDIYATDCLETCKSVYQDAVDAMKKAEEDVKAKDYYKANLDISAMTTDIDTCNECAISIYGEDTEFRQFDNWIQGVASECLEKISALTK</sequence>
<feature type="region of interest" description="Disordered" evidence="1">
    <location>
        <begin position="28"/>
        <end position="66"/>
    </location>
</feature>
<comment type="caution">
    <text evidence="4">The sequence shown here is derived from an EMBL/GenBank/DDBJ whole genome shotgun (WGS) entry which is preliminary data.</text>
</comment>
<protein>
    <recommendedName>
        <fullName evidence="3">Pectinesterase inhibitor domain-containing protein</fullName>
    </recommendedName>
</protein>
<dbReference type="CDD" id="cd15800">
    <property type="entry name" value="PMEI-like_2"/>
    <property type="match status" value="1"/>
</dbReference>
<name>A0AAV9LHP2_9SOLN</name>
<dbReference type="Pfam" id="PF04043">
    <property type="entry name" value="PMEI"/>
    <property type="match status" value="1"/>
</dbReference>
<dbReference type="SUPFAM" id="SSF101148">
    <property type="entry name" value="Plant invertase/pectin methylesterase inhibitor"/>
    <property type="match status" value="1"/>
</dbReference>
<accession>A0AAV9LHP2</accession>
<dbReference type="NCBIfam" id="TIGR01614">
    <property type="entry name" value="PME_inhib"/>
    <property type="match status" value="1"/>
</dbReference>
<feature type="domain" description="Pectinesterase inhibitor" evidence="3">
    <location>
        <begin position="77"/>
        <end position="159"/>
    </location>
</feature>
<evidence type="ECO:0000259" key="3">
    <source>
        <dbReference type="Pfam" id="PF04043"/>
    </source>
</evidence>
<evidence type="ECO:0000256" key="2">
    <source>
        <dbReference type="SAM" id="SignalP"/>
    </source>
</evidence>
<keyword evidence="2" id="KW-0732">Signal</keyword>
<feature type="compositionally biased region" description="Low complexity" evidence="1">
    <location>
        <begin position="42"/>
        <end position="51"/>
    </location>
</feature>
<dbReference type="InterPro" id="IPR035513">
    <property type="entry name" value="Invertase/methylesterase_inhib"/>
</dbReference>
<dbReference type="InterPro" id="IPR006501">
    <property type="entry name" value="Pectinesterase_inhib_dom"/>
</dbReference>
<reference evidence="4 5" key="1">
    <citation type="submission" date="2023-10" db="EMBL/GenBank/DDBJ databases">
        <title>Genome-Wide Identification Analysis in wild type Solanum Pinnatisectum Reveals Some Genes Defensing Phytophthora Infestans.</title>
        <authorList>
            <person name="Sun C."/>
        </authorList>
    </citation>
    <scope>NUCLEOTIDE SEQUENCE [LARGE SCALE GENOMIC DNA]</scope>
    <source>
        <strain evidence="4">LQN</strain>
        <tissue evidence="4">Leaf</tissue>
    </source>
</reference>
<keyword evidence="5" id="KW-1185">Reference proteome</keyword>